<protein>
    <submittedName>
        <fullName evidence="1">Uncharacterized protein</fullName>
    </submittedName>
</protein>
<comment type="caution">
    <text evidence="1">The sequence shown here is derived from an EMBL/GenBank/DDBJ whole genome shotgun (WGS) entry which is preliminary data.</text>
</comment>
<dbReference type="AlphaFoldDB" id="A0A4Y2MPA7"/>
<evidence type="ECO:0000313" key="2">
    <source>
        <dbReference type="EMBL" id="GBN29868.1"/>
    </source>
</evidence>
<accession>A0A4Y2MPA7</accession>
<gene>
    <name evidence="2" type="ORF">AVEN_81685_1</name>
    <name evidence="1" type="ORF">AVEN_93709_1</name>
</gene>
<evidence type="ECO:0000313" key="1">
    <source>
        <dbReference type="EMBL" id="GBN29008.1"/>
    </source>
</evidence>
<reference evidence="1 3" key="1">
    <citation type="journal article" date="2019" name="Sci. Rep.">
        <title>Orb-weaving spider Araneus ventricosus genome elucidates the spidroin gene catalogue.</title>
        <authorList>
            <person name="Kono N."/>
            <person name="Nakamura H."/>
            <person name="Ohtoshi R."/>
            <person name="Moran D.A.P."/>
            <person name="Shinohara A."/>
            <person name="Yoshida Y."/>
            <person name="Fujiwara M."/>
            <person name="Mori M."/>
            <person name="Tomita M."/>
            <person name="Arakawa K."/>
        </authorList>
    </citation>
    <scope>NUCLEOTIDE SEQUENCE [LARGE SCALE GENOMIC DNA]</scope>
</reference>
<sequence>MCHWDHPQLTMSIDFLQATVRVQAPTVLYMPLMVADRFQIDRHESVCVQRACCRIRRMENEQCLISKLHCRKTKPSTKKHCRRFWARCVPNRVERCCGCSALNYWCCVYPVSYNNDSPNKTFHDVQGVSHINDFMCLPEEEIQWV</sequence>
<proteinExistence type="predicted"/>
<evidence type="ECO:0000313" key="3">
    <source>
        <dbReference type="Proteomes" id="UP000499080"/>
    </source>
</evidence>
<name>A0A4Y2MPA7_ARAVE</name>
<dbReference type="EMBL" id="BGPR01007721">
    <property type="protein sequence ID" value="GBN29008.1"/>
    <property type="molecule type" value="Genomic_DNA"/>
</dbReference>
<keyword evidence="3" id="KW-1185">Reference proteome</keyword>
<organism evidence="1 3">
    <name type="scientific">Araneus ventricosus</name>
    <name type="common">Orbweaver spider</name>
    <name type="synonym">Epeira ventricosa</name>
    <dbReference type="NCBI Taxonomy" id="182803"/>
    <lineage>
        <taxon>Eukaryota</taxon>
        <taxon>Metazoa</taxon>
        <taxon>Ecdysozoa</taxon>
        <taxon>Arthropoda</taxon>
        <taxon>Chelicerata</taxon>
        <taxon>Arachnida</taxon>
        <taxon>Araneae</taxon>
        <taxon>Araneomorphae</taxon>
        <taxon>Entelegynae</taxon>
        <taxon>Araneoidea</taxon>
        <taxon>Araneidae</taxon>
        <taxon>Araneus</taxon>
    </lineage>
</organism>
<dbReference type="EMBL" id="BGPR01007833">
    <property type="protein sequence ID" value="GBN29868.1"/>
    <property type="molecule type" value="Genomic_DNA"/>
</dbReference>
<dbReference type="Proteomes" id="UP000499080">
    <property type="component" value="Unassembled WGS sequence"/>
</dbReference>